<keyword evidence="3" id="KW-0805">Transcription regulation</keyword>
<gene>
    <name evidence="10" type="ORF">DVJ77_11425</name>
</gene>
<feature type="domain" description="OmpR/PhoB-type" evidence="9">
    <location>
        <begin position="129"/>
        <end position="230"/>
    </location>
</feature>
<reference evidence="10 11" key="1">
    <citation type="submission" date="2018-07" db="EMBL/GenBank/DDBJ databases">
        <title>Dyella tabacisoli L4-6T, whole genome shotgun sequence.</title>
        <authorList>
            <person name="Zhou X.-K."/>
            <person name="Li W.-J."/>
            <person name="Duan Y.-Q."/>
        </authorList>
    </citation>
    <scope>NUCLEOTIDE SEQUENCE [LARGE SCALE GENOMIC DNA]</scope>
    <source>
        <strain evidence="10 11">L4-6</strain>
    </source>
</reference>
<evidence type="ECO:0000256" key="1">
    <source>
        <dbReference type="ARBA" id="ARBA00022553"/>
    </source>
</evidence>
<evidence type="ECO:0000259" key="9">
    <source>
        <dbReference type="PROSITE" id="PS51755"/>
    </source>
</evidence>
<evidence type="ECO:0000313" key="10">
    <source>
        <dbReference type="EMBL" id="RDD81757.1"/>
    </source>
</evidence>
<dbReference type="InterPro" id="IPR016032">
    <property type="entry name" value="Sig_transdc_resp-reg_C-effctor"/>
</dbReference>
<name>A0A369UMP5_9GAMM</name>
<dbReference type="GO" id="GO:0005829">
    <property type="term" value="C:cytosol"/>
    <property type="evidence" value="ECO:0007669"/>
    <property type="project" value="TreeGrafter"/>
</dbReference>
<protein>
    <submittedName>
        <fullName evidence="10">DNA-binding response regulator</fullName>
    </submittedName>
</protein>
<dbReference type="Pfam" id="PF00486">
    <property type="entry name" value="Trans_reg_C"/>
    <property type="match status" value="1"/>
</dbReference>
<proteinExistence type="predicted"/>
<keyword evidence="11" id="KW-1185">Reference proteome</keyword>
<evidence type="ECO:0000256" key="6">
    <source>
        <dbReference type="PROSITE-ProRule" id="PRU00169"/>
    </source>
</evidence>
<dbReference type="Gene3D" id="3.40.50.2300">
    <property type="match status" value="1"/>
</dbReference>
<dbReference type="PANTHER" id="PTHR48111:SF4">
    <property type="entry name" value="DNA-BINDING DUAL TRANSCRIPTIONAL REGULATOR OMPR"/>
    <property type="match status" value="1"/>
</dbReference>
<evidence type="ECO:0000256" key="7">
    <source>
        <dbReference type="PROSITE-ProRule" id="PRU01091"/>
    </source>
</evidence>
<dbReference type="InterPro" id="IPR011006">
    <property type="entry name" value="CheY-like_superfamily"/>
</dbReference>
<dbReference type="PROSITE" id="PS50110">
    <property type="entry name" value="RESPONSE_REGULATORY"/>
    <property type="match status" value="1"/>
</dbReference>
<dbReference type="PROSITE" id="PS51755">
    <property type="entry name" value="OMPR_PHOB"/>
    <property type="match status" value="1"/>
</dbReference>
<evidence type="ECO:0000259" key="8">
    <source>
        <dbReference type="PROSITE" id="PS50110"/>
    </source>
</evidence>
<dbReference type="SUPFAM" id="SSF46894">
    <property type="entry name" value="C-terminal effector domain of the bipartite response regulators"/>
    <property type="match status" value="1"/>
</dbReference>
<dbReference type="SMART" id="SM00862">
    <property type="entry name" value="Trans_reg_C"/>
    <property type="match status" value="1"/>
</dbReference>
<dbReference type="InterPro" id="IPR001789">
    <property type="entry name" value="Sig_transdc_resp-reg_receiver"/>
</dbReference>
<evidence type="ECO:0000256" key="4">
    <source>
        <dbReference type="ARBA" id="ARBA00023125"/>
    </source>
</evidence>
<dbReference type="GO" id="GO:0006355">
    <property type="term" value="P:regulation of DNA-templated transcription"/>
    <property type="evidence" value="ECO:0007669"/>
    <property type="project" value="InterPro"/>
</dbReference>
<dbReference type="SMART" id="SM00448">
    <property type="entry name" value="REC"/>
    <property type="match status" value="1"/>
</dbReference>
<keyword evidence="5" id="KW-0804">Transcription</keyword>
<feature type="DNA-binding region" description="OmpR/PhoB-type" evidence="7">
    <location>
        <begin position="129"/>
        <end position="230"/>
    </location>
</feature>
<feature type="domain" description="Response regulatory" evidence="8">
    <location>
        <begin position="8"/>
        <end position="122"/>
    </location>
</feature>
<dbReference type="OrthoDB" id="6117814at2"/>
<accession>A0A369UMP5</accession>
<keyword evidence="1 6" id="KW-0597">Phosphoprotein</keyword>
<dbReference type="Pfam" id="PF00072">
    <property type="entry name" value="Response_reg"/>
    <property type="match status" value="1"/>
</dbReference>
<dbReference type="AlphaFoldDB" id="A0A369UMP5"/>
<keyword evidence="2" id="KW-0902">Two-component regulatory system</keyword>
<evidence type="ECO:0000256" key="2">
    <source>
        <dbReference type="ARBA" id="ARBA00023012"/>
    </source>
</evidence>
<dbReference type="PANTHER" id="PTHR48111">
    <property type="entry name" value="REGULATOR OF RPOS"/>
    <property type="match status" value="1"/>
</dbReference>
<dbReference type="GO" id="GO:0000156">
    <property type="term" value="F:phosphorelay response regulator activity"/>
    <property type="evidence" value="ECO:0007669"/>
    <property type="project" value="TreeGrafter"/>
</dbReference>
<dbReference type="Proteomes" id="UP000253782">
    <property type="component" value="Unassembled WGS sequence"/>
</dbReference>
<dbReference type="GO" id="GO:0032993">
    <property type="term" value="C:protein-DNA complex"/>
    <property type="evidence" value="ECO:0007669"/>
    <property type="project" value="TreeGrafter"/>
</dbReference>
<dbReference type="EMBL" id="QQAH01000009">
    <property type="protein sequence ID" value="RDD81757.1"/>
    <property type="molecule type" value="Genomic_DNA"/>
</dbReference>
<evidence type="ECO:0000256" key="3">
    <source>
        <dbReference type="ARBA" id="ARBA00023015"/>
    </source>
</evidence>
<keyword evidence="4 7" id="KW-0238">DNA-binding</keyword>
<sequence>MDDSSKRGVLVVEDDVELRDQVLVPGLMAFGFDVVGVGTAAELYRAIVGNRFQLIVLDVRLPDEDGFTVANHLRRISNLGIVMLTGLDSTADHIRGLKEGADIYLTKPIDVEVLAASLHSLARRIDDARSPASAPQSWRLEGGGWRLLAPNGVLIALSMAERLIVKRLLVSPGEPVARDVLIDELALHVEDFDASRLEMLIHRLRRKISLKAGHELPLTVVRRVGYMLAFD</sequence>
<dbReference type="GO" id="GO:0000976">
    <property type="term" value="F:transcription cis-regulatory region binding"/>
    <property type="evidence" value="ECO:0007669"/>
    <property type="project" value="TreeGrafter"/>
</dbReference>
<comment type="caution">
    <text evidence="10">The sequence shown here is derived from an EMBL/GenBank/DDBJ whole genome shotgun (WGS) entry which is preliminary data.</text>
</comment>
<dbReference type="InterPro" id="IPR039420">
    <property type="entry name" value="WalR-like"/>
</dbReference>
<dbReference type="RefSeq" id="WP_114845623.1">
    <property type="nucleotide sequence ID" value="NZ_JBHSPE010000005.1"/>
</dbReference>
<evidence type="ECO:0000313" key="11">
    <source>
        <dbReference type="Proteomes" id="UP000253782"/>
    </source>
</evidence>
<organism evidence="10 11">
    <name type="scientific">Dyella tabacisoli</name>
    <dbReference type="NCBI Taxonomy" id="2282381"/>
    <lineage>
        <taxon>Bacteria</taxon>
        <taxon>Pseudomonadati</taxon>
        <taxon>Pseudomonadota</taxon>
        <taxon>Gammaproteobacteria</taxon>
        <taxon>Lysobacterales</taxon>
        <taxon>Rhodanobacteraceae</taxon>
        <taxon>Dyella</taxon>
    </lineage>
</organism>
<dbReference type="SUPFAM" id="SSF52172">
    <property type="entry name" value="CheY-like"/>
    <property type="match status" value="1"/>
</dbReference>
<dbReference type="InterPro" id="IPR036388">
    <property type="entry name" value="WH-like_DNA-bd_sf"/>
</dbReference>
<feature type="modified residue" description="4-aspartylphosphate" evidence="6">
    <location>
        <position position="58"/>
    </location>
</feature>
<dbReference type="Gene3D" id="1.10.10.10">
    <property type="entry name" value="Winged helix-like DNA-binding domain superfamily/Winged helix DNA-binding domain"/>
    <property type="match status" value="1"/>
</dbReference>
<dbReference type="CDD" id="cd17574">
    <property type="entry name" value="REC_OmpR"/>
    <property type="match status" value="1"/>
</dbReference>
<evidence type="ECO:0000256" key="5">
    <source>
        <dbReference type="ARBA" id="ARBA00023163"/>
    </source>
</evidence>
<dbReference type="InterPro" id="IPR001867">
    <property type="entry name" value="OmpR/PhoB-type_DNA-bd"/>
</dbReference>